<organism evidence="1 2">
    <name type="scientific">Nesterenkonia jeotgali</name>
    <dbReference type="NCBI Taxonomy" id="317018"/>
    <lineage>
        <taxon>Bacteria</taxon>
        <taxon>Bacillati</taxon>
        <taxon>Actinomycetota</taxon>
        <taxon>Actinomycetes</taxon>
        <taxon>Micrococcales</taxon>
        <taxon>Micrococcaceae</taxon>
        <taxon>Nesterenkonia</taxon>
    </lineage>
</organism>
<keyword evidence="2" id="KW-1185">Reference proteome</keyword>
<dbReference type="EMBL" id="LQBM01000001">
    <property type="protein sequence ID" value="KUG60311.1"/>
    <property type="molecule type" value="Genomic_DNA"/>
</dbReference>
<accession>A0A0W8IJT9</accession>
<dbReference type="AlphaFoldDB" id="A0A0W8IJT9"/>
<gene>
    <name evidence="1" type="ORF">AVL63_07830</name>
</gene>
<reference evidence="2" key="1">
    <citation type="submission" date="2015-12" db="EMBL/GenBank/DDBJ databases">
        <authorList>
            <person name="Nair G.R."/>
            <person name="Kaur G."/>
            <person name="Mayilraj S."/>
        </authorList>
    </citation>
    <scope>NUCLEOTIDE SEQUENCE [LARGE SCALE GENOMIC DNA]</scope>
    <source>
        <strain evidence="2">CD08_7</strain>
    </source>
</reference>
<proteinExistence type="predicted"/>
<dbReference type="Pfam" id="PF13826">
    <property type="entry name" value="Monooxy_af470-like"/>
    <property type="match status" value="1"/>
</dbReference>
<evidence type="ECO:0000313" key="2">
    <source>
        <dbReference type="Proteomes" id="UP000054023"/>
    </source>
</evidence>
<sequence>MRKVMTGRRTHHHEGDLVVFMVGMTINQPLRVRSWFPVFAAMPKMLEELMRDPASGLLGYRLVIGRGGPLCIQYWSSAERLYDYASDREGLHRPAWAAFNRGAKKVPGAVGIWHETYVVAQVESVSVDTPIAGLSAATESVELGRGQDSARDRLRRRFPTQA</sequence>
<name>A0A0W8IJT9_9MICC</name>
<dbReference type="Proteomes" id="UP000054023">
    <property type="component" value="Unassembled WGS sequence"/>
</dbReference>
<dbReference type="InterPro" id="IPR025444">
    <property type="entry name" value="Monooxy_af470"/>
</dbReference>
<protein>
    <recommendedName>
        <fullName evidence="3">DUF4188 domain-containing protein</fullName>
    </recommendedName>
</protein>
<evidence type="ECO:0008006" key="3">
    <source>
        <dbReference type="Google" id="ProtNLM"/>
    </source>
</evidence>
<dbReference type="RefSeq" id="WP_058887295.1">
    <property type="nucleotide sequence ID" value="NZ_LQBM01000001.1"/>
</dbReference>
<evidence type="ECO:0000313" key="1">
    <source>
        <dbReference type="EMBL" id="KUG60311.1"/>
    </source>
</evidence>
<dbReference type="OrthoDB" id="7566033at2"/>
<comment type="caution">
    <text evidence="1">The sequence shown here is derived from an EMBL/GenBank/DDBJ whole genome shotgun (WGS) entry which is preliminary data.</text>
</comment>